<name>M0BS10_9EURY</name>
<evidence type="ECO:0000313" key="3">
    <source>
        <dbReference type="EMBL" id="ELZ13791.1"/>
    </source>
</evidence>
<evidence type="ECO:0000259" key="2">
    <source>
        <dbReference type="Pfam" id="PF07883"/>
    </source>
</evidence>
<comment type="caution">
    <text evidence="3">The sequence shown here is derived from an EMBL/GenBank/DDBJ whole genome shotgun (WGS) entry which is preliminary data.</text>
</comment>
<organism evidence="3 4">
    <name type="scientific">Halovivax asiaticus JCM 14624</name>
    <dbReference type="NCBI Taxonomy" id="1227490"/>
    <lineage>
        <taxon>Archaea</taxon>
        <taxon>Methanobacteriati</taxon>
        <taxon>Methanobacteriota</taxon>
        <taxon>Stenosarchaea group</taxon>
        <taxon>Halobacteria</taxon>
        <taxon>Halobacteriales</taxon>
        <taxon>Natrialbaceae</taxon>
        <taxon>Halovivax</taxon>
    </lineage>
</organism>
<accession>M0BS10</accession>
<dbReference type="InterPro" id="IPR051610">
    <property type="entry name" value="GPI/OXD"/>
</dbReference>
<keyword evidence="1" id="KW-0479">Metal-binding</keyword>
<proteinExistence type="predicted"/>
<dbReference type="SUPFAM" id="SSF51182">
    <property type="entry name" value="RmlC-like cupins"/>
    <property type="match status" value="1"/>
</dbReference>
<sequence>MERTGFDESIASDGELTVDRLSDLLGTSDLAINRYRVPSGGRLPAGLHAHVDQEEAFVVRSGEATFETLAGEVSVSAGEAIRFAPGEFQAGRNAGDEPLVVLAMGAPRESEDVRIPIVCAACGHDDLRLDLGDGSLTFACPGCGIEREPAPCPSCSGDDLRVVLEEATAEPVAACQECGSTYERPPVRGEW</sequence>
<dbReference type="PANTHER" id="PTHR35848">
    <property type="entry name" value="OXALATE-BINDING PROTEIN"/>
    <property type="match status" value="1"/>
</dbReference>
<keyword evidence="4" id="KW-1185">Reference proteome</keyword>
<dbReference type="GO" id="GO:0046872">
    <property type="term" value="F:metal ion binding"/>
    <property type="evidence" value="ECO:0007669"/>
    <property type="project" value="UniProtKB-KW"/>
</dbReference>
<dbReference type="InterPro" id="IPR014710">
    <property type="entry name" value="RmlC-like_jellyroll"/>
</dbReference>
<dbReference type="InterPro" id="IPR013096">
    <property type="entry name" value="Cupin_2"/>
</dbReference>
<dbReference type="Pfam" id="PF07883">
    <property type="entry name" value="Cupin_2"/>
    <property type="match status" value="1"/>
</dbReference>
<dbReference type="PANTHER" id="PTHR35848:SF9">
    <property type="entry name" value="SLL1358 PROTEIN"/>
    <property type="match status" value="1"/>
</dbReference>
<dbReference type="Gene3D" id="2.60.120.10">
    <property type="entry name" value="Jelly Rolls"/>
    <property type="match status" value="1"/>
</dbReference>
<protein>
    <submittedName>
        <fullName evidence="3">Cupin</fullName>
    </submittedName>
</protein>
<dbReference type="InterPro" id="IPR011051">
    <property type="entry name" value="RmlC_Cupin_sf"/>
</dbReference>
<evidence type="ECO:0000256" key="1">
    <source>
        <dbReference type="ARBA" id="ARBA00022723"/>
    </source>
</evidence>
<evidence type="ECO:0000313" key="4">
    <source>
        <dbReference type="Proteomes" id="UP000011560"/>
    </source>
</evidence>
<dbReference type="EMBL" id="AOIQ01000006">
    <property type="protein sequence ID" value="ELZ13791.1"/>
    <property type="molecule type" value="Genomic_DNA"/>
</dbReference>
<dbReference type="RefSeq" id="WP_007697628.1">
    <property type="nucleotide sequence ID" value="NZ_AOIQ01000006.1"/>
</dbReference>
<dbReference type="AlphaFoldDB" id="M0BS10"/>
<feature type="domain" description="Cupin type-2" evidence="2">
    <location>
        <begin position="37"/>
        <end position="103"/>
    </location>
</feature>
<gene>
    <name evidence="3" type="ORF">C479_03061</name>
</gene>
<dbReference type="Proteomes" id="UP000011560">
    <property type="component" value="Unassembled WGS sequence"/>
</dbReference>
<dbReference type="OrthoDB" id="190812at2157"/>
<reference evidence="3 4" key="1">
    <citation type="journal article" date="2014" name="PLoS Genet.">
        <title>Phylogenetically driven sequencing of extremely halophilic archaea reveals strategies for static and dynamic osmo-response.</title>
        <authorList>
            <person name="Becker E.A."/>
            <person name="Seitzer P.M."/>
            <person name="Tritt A."/>
            <person name="Larsen D."/>
            <person name="Krusor M."/>
            <person name="Yao A.I."/>
            <person name="Wu D."/>
            <person name="Madern D."/>
            <person name="Eisen J.A."/>
            <person name="Darling A.E."/>
            <person name="Facciotti M.T."/>
        </authorList>
    </citation>
    <scope>NUCLEOTIDE SEQUENCE [LARGE SCALE GENOMIC DNA]</scope>
    <source>
        <strain evidence="3 4">JCM 14624</strain>
    </source>
</reference>